<evidence type="ECO:0000256" key="8">
    <source>
        <dbReference type="ARBA" id="ARBA00022801"/>
    </source>
</evidence>
<name>A0A940SLI9_9BACI</name>
<dbReference type="GO" id="GO:0004177">
    <property type="term" value="F:aminopeptidase activity"/>
    <property type="evidence" value="ECO:0007669"/>
    <property type="project" value="UniProtKB-KW"/>
</dbReference>
<dbReference type="Pfam" id="PF02073">
    <property type="entry name" value="Peptidase_M29"/>
    <property type="match status" value="1"/>
</dbReference>
<comment type="cofactor">
    <cofactor evidence="2">
        <name>Mg(2+)</name>
        <dbReference type="ChEBI" id="CHEBI:18420"/>
    </cofactor>
</comment>
<dbReference type="PANTHER" id="PTHR34448:SF1">
    <property type="entry name" value="BLL6088 PROTEIN"/>
    <property type="match status" value="1"/>
</dbReference>
<proteinExistence type="inferred from homology"/>
<keyword evidence="6" id="KW-0645">Protease</keyword>
<comment type="cofactor">
    <cofactor evidence="1">
        <name>Co(2+)</name>
        <dbReference type="ChEBI" id="CHEBI:48828"/>
    </cofactor>
</comment>
<evidence type="ECO:0000256" key="7">
    <source>
        <dbReference type="ARBA" id="ARBA00022723"/>
    </source>
</evidence>
<dbReference type="GO" id="GO:0046872">
    <property type="term" value="F:metal ion binding"/>
    <property type="evidence" value="ECO:0007669"/>
    <property type="project" value="UniProtKB-KW"/>
</dbReference>
<evidence type="ECO:0000256" key="6">
    <source>
        <dbReference type="ARBA" id="ARBA00022670"/>
    </source>
</evidence>
<reference evidence="10" key="1">
    <citation type="submission" date="2021-04" db="EMBL/GenBank/DDBJ databases">
        <title>Genome seq and assembly of Bacillus sp.</title>
        <authorList>
            <person name="Chhetri G."/>
        </authorList>
    </citation>
    <scope>NUCLEOTIDE SEQUENCE</scope>
    <source>
        <strain evidence="10">RG28</strain>
    </source>
</reference>
<evidence type="ECO:0000256" key="9">
    <source>
        <dbReference type="ARBA" id="ARBA00023049"/>
    </source>
</evidence>
<dbReference type="Proteomes" id="UP000682134">
    <property type="component" value="Unassembled WGS sequence"/>
</dbReference>
<organism evidence="10 11">
    <name type="scientific">Gottfriedia endophytica</name>
    <dbReference type="NCBI Taxonomy" id="2820819"/>
    <lineage>
        <taxon>Bacteria</taxon>
        <taxon>Bacillati</taxon>
        <taxon>Bacillota</taxon>
        <taxon>Bacilli</taxon>
        <taxon>Bacillales</taxon>
        <taxon>Bacillaceae</taxon>
        <taxon>Gottfriedia</taxon>
    </lineage>
</organism>
<protein>
    <submittedName>
        <fullName evidence="10">Aminopeptidase</fullName>
    </submittedName>
</protein>
<evidence type="ECO:0000313" key="10">
    <source>
        <dbReference type="EMBL" id="MBP0727174.1"/>
    </source>
</evidence>
<keyword evidence="9" id="KW-0482">Metalloprotease</keyword>
<evidence type="ECO:0000256" key="4">
    <source>
        <dbReference type="ARBA" id="ARBA00008236"/>
    </source>
</evidence>
<comment type="caution">
    <text evidence="10">The sequence shown here is derived from an EMBL/GenBank/DDBJ whole genome shotgun (WGS) entry which is preliminary data.</text>
</comment>
<evidence type="ECO:0000313" key="11">
    <source>
        <dbReference type="Proteomes" id="UP000682134"/>
    </source>
</evidence>
<dbReference type="InterPro" id="IPR035097">
    <property type="entry name" value="M29_N-terminal"/>
</dbReference>
<accession>A0A940SLI9</accession>
<keyword evidence="8" id="KW-0378">Hydrolase</keyword>
<dbReference type="GO" id="GO:0008237">
    <property type="term" value="F:metallopeptidase activity"/>
    <property type="evidence" value="ECO:0007669"/>
    <property type="project" value="UniProtKB-KW"/>
</dbReference>
<evidence type="ECO:0000256" key="3">
    <source>
        <dbReference type="ARBA" id="ARBA00001947"/>
    </source>
</evidence>
<evidence type="ECO:0000256" key="1">
    <source>
        <dbReference type="ARBA" id="ARBA00001941"/>
    </source>
</evidence>
<dbReference type="PANTHER" id="PTHR34448">
    <property type="entry name" value="AMINOPEPTIDASE"/>
    <property type="match status" value="1"/>
</dbReference>
<dbReference type="AlphaFoldDB" id="A0A940SLI9"/>
<dbReference type="Gene3D" id="3.40.1830.10">
    <property type="entry name" value="Thermophilic metalloprotease (M29)"/>
    <property type="match status" value="1"/>
</dbReference>
<gene>
    <name evidence="10" type="ORF">J5Y03_18660</name>
</gene>
<evidence type="ECO:0000256" key="5">
    <source>
        <dbReference type="ARBA" id="ARBA00022438"/>
    </source>
</evidence>
<keyword evidence="7" id="KW-0479">Metal-binding</keyword>
<dbReference type="SUPFAM" id="SSF144052">
    <property type="entry name" value="Thermophilic metalloprotease-like"/>
    <property type="match status" value="1"/>
</dbReference>
<dbReference type="EMBL" id="JAGIYQ010000020">
    <property type="protein sequence ID" value="MBP0727174.1"/>
    <property type="molecule type" value="Genomic_DNA"/>
</dbReference>
<dbReference type="RefSeq" id="WP_209407511.1">
    <property type="nucleotide sequence ID" value="NZ_JAGIYQ010000020.1"/>
</dbReference>
<dbReference type="InterPro" id="IPR000787">
    <property type="entry name" value="Peptidase_M29"/>
</dbReference>
<evidence type="ECO:0000256" key="2">
    <source>
        <dbReference type="ARBA" id="ARBA00001946"/>
    </source>
</evidence>
<keyword evidence="11" id="KW-1185">Reference proteome</keyword>
<dbReference type="InterPro" id="IPR052170">
    <property type="entry name" value="M29_Exopeptidase"/>
</dbReference>
<keyword evidence="5 10" id="KW-0031">Aminopeptidase</keyword>
<sequence>MRDERLKVLAKTLLHHSIKLQKGEKVVIKGQAVTKPLIIELIEQIYEIGAFPFVELKDDEVSSVLIKGNTKEQLEIYAKWQLEKYKDIDAYISILGAENASELADIPQEQNQLYAELTKTVNQYIMSHTKWVVLNYPTKGLAQRAGMSIRAFEDYLLSVSTINYEKMELAMQPLKELMEQTDRVRILGPGTDISFSIKGIPSVCNAGKWNIPDGSVLTAPICESVNGIITYNTPCTYNGLVFQNVSLSFEEGKIVFATSDQTDKLNQLLDTDEGARFIGEFALGLNPLINHPMGNTLFDTKIQGSFQFSPGRARQFADNGNRSIIHWDMVSIQRPDYGGGAIYFDDVLIRKDGLFTLKELEQLNPEQLK</sequence>
<comment type="similarity">
    <text evidence="4">Belongs to the peptidase M29 family.</text>
</comment>
<comment type="cofactor">
    <cofactor evidence="3">
        <name>Zn(2+)</name>
        <dbReference type="ChEBI" id="CHEBI:29105"/>
    </cofactor>
</comment>
<dbReference type="GO" id="GO:0006508">
    <property type="term" value="P:proteolysis"/>
    <property type="evidence" value="ECO:0007669"/>
    <property type="project" value="UniProtKB-KW"/>
</dbReference>